<dbReference type="CDD" id="cd00082">
    <property type="entry name" value="HisKA"/>
    <property type="match status" value="1"/>
</dbReference>
<dbReference type="InterPro" id="IPR003661">
    <property type="entry name" value="HisK_dim/P_dom"/>
</dbReference>
<keyword evidence="3" id="KW-0597">Phosphoprotein</keyword>
<accession>A0ABR6ZB96</accession>
<protein>
    <recommendedName>
        <fullName evidence="2">histidine kinase</fullName>
        <ecNumber evidence="2">2.7.13.3</ecNumber>
    </recommendedName>
</protein>
<evidence type="ECO:0000313" key="5">
    <source>
        <dbReference type="EMBL" id="MBC3908861.1"/>
    </source>
</evidence>
<dbReference type="SUPFAM" id="SSF55874">
    <property type="entry name" value="ATPase domain of HSP90 chaperone/DNA topoisomerase II/histidine kinase"/>
    <property type="match status" value="1"/>
</dbReference>
<dbReference type="SMART" id="SM00065">
    <property type="entry name" value="GAF"/>
    <property type="match status" value="2"/>
</dbReference>
<comment type="caution">
    <text evidence="5">The sequence shown here is derived from an EMBL/GenBank/DDBJ whole genome shotgun (WGS) entry which is preliminary data.</text>
</comment>
<comment type="catalytic activity">
    <reaction evidence="1">
        <text>ATP + protein L-histidine = ADP + protein N-phospho-L-histidine.</text>
        <dbReference type="EC" id="2.7.13.3"/>
    </reaction>
</comment>
<dbReference type="Pfam" id="PF13185">
    <property type="entry name" value="GAF_2"/>
    <property type="match status" value="1"/>
</dbReference>
<gene>
    <name evidence="5" type="ORF">H8L47_14985</name>
</gene>
<dbReference type="PRINTS" id="PR00344">
    <property type="entry name" value="BCTRLSENSOR"/>
</dbReference>
<dbReference type="Gene3D" id="3.30.450.40">
    <property type="match status" value="2"/>
</dbReference>
<evidence type="ECO:0000256" key="1">
    <source>
        <dbReference type="ARBA" id="ARBA00000085"/>
    </source>
</evidence>
<dbReference type="Gene3D" id="1.10.287.130">
    <property type="match status" value="1"/>
</dbReference>
<dbReference type="EMBL" id="JACOFX010000007">
    <property type="protein sequence ID" value="MBC3908861.1"/>
    <property type="molecule type" value="Genomic_DNA"/>
</dbReference>
<evidence type="ECO:0000256" key="2">
    <source>
        <dbReference type="ARBA" id="ARBA00012438"/>
    </source>
</evidence>
<dbReference type="PANTHER" id="PTHR43065:SF47">
    <property type="match status" value="1"/>
</dbReference>
<name>A0ABR6ZB96_9BURK</name>
<dbReference type="Gene3D" id="3.30.565.10">
    <property type="entry name" value="Histidine kinase-like ATPase, C-terminal domain"/>
    <property type="match status" value="1"/>
</dbReference>
<dbReference type="PROSITE" id="PS50109">
    <property type="entry name" value="HIS_KIN"/>
    <property type="match status" value="1"/>
</dbReference>
<dbReference type="SUPFAM" id="SSF55781">
    <property type="entry name" value="GAF domain-like"/>
    <property type="match status" value="2"/>
</dbReference>
<dbReference type="Proteomes" id="UP000646911">
    <property type="component" value="Unassembled WGS sequence"/>
</dbReference>
<dbReference type="InterPro" id="IPR004358">
    <property type="entry name" value="Sig_transdc_His_kin-like_C"/>
</dbReference>
<evidence type="ECO:0000256" key="3">
    <source>
        <dbReference type="ARBA" id="ARBA00022553"/>
    </source>
</evidence>
<dbReference type="InterPro" id="IPR003594">
    <property type="entry name" value="HATPase_dom"/>
</dbReference>
<dbReference type="SMART" id="SM00387">
    <property type="entry name" value="HATPase_c"/>
    <property type="match status" value="1"/>
</dbReference>
<proteinExistence type="predicted"/>
<dbReference type="Pfam" id="PF01590">
    <property type="entry name" value="GAF"/>
    <property type="match status" value="1"/>
</dbReference>
<keyword evidence="6" id="KW-1185">Reference proteome</keyword>
<dbReference type="InterPro" id="IPR003018">
    <property type="entry name" value="GAF"/>
</dbReference>
<dbReference type="SUPFAM" id="SSF47384">
    <property type="entry name" value="Homodimeric domain of signal transducing histidine kinase"/>
    <property type="match status" value="1"/>
</dbReference>
<dbReference type="PANTHER" id="PTHR43065">
    <property type="entry name" value="SENSOR HISTIDINE KINASE"/>
    <property type="match status" value="1"/>
</dbReference>
<dbReference type="EC" id="2.7.13.3" evidence="2"/>
<dbReference type="InterPro" id="IPR036097">
    <property type="entry name" value="HisK_dim/P_sf"/>
</dbReference>
<sequence>MEARLERLEAVQSMVLEISQISASSSDVTGFLQAVHQALGRLMYAANFYVALYDKQQHAIRYAYRVDEIDAPVDPAAWFVLASPDQSPTAWIILNRKPLLMTAEEDAARENAVIAAGGEAWGTGARAEHWMGCPLLDQQKQPLGAMVIQSYDASHTYSEEDQALFALIANHISTSLQAVQSLDRLEQAVADRTALLEHEVQERRRAETLQRVLYEIAELSITVTETELKFSRLHDIVSQLLQVPNFMVALYLPDSDEFSIQYMRDEKDADLKGQRFPMGAGMTSYVVHQRHAQLIDQQRLQKLVSDGEIQVLGSSDLVSWMGAPMLADDYIHGVIIVQSYNADIIYTEADLDLLAFVANHVASALARIKADSDIREAYTRLAQQNDTLNHTLAALQAAQAELISQEKLASLGRLVAGVAHEINTPVGICVTATSHMVEELALIRKDFEAGHLSKDSLQQFFDIMDQSLRIMTSNCQRSATLIRSFKQVAVDQSSESMREFDLRAYLEEILLSLHPKIKNKNISVKLECDKGVLVRNYPGALSQIITNMLMNSIHHGFDGREQGTVTIRAQRSQDQVELEFADDGIGMDDAALKKLFEPFFTTKRGQGGSGLGAHIVYNLVTGALHGTVRATSVLGEGLRYQLRFPQRRSLPVREGA</sequence>
<reference evidence="5 6" key="1">
    <citation type="submission" date="2020-08" db="EMBL/GenBank/DDBJ databases">
        <title>Novel species isolated from subtropical streams in China.</title>
        <authorList>
            <person name="Lu H."/>
        </authorList>
    </citation>
    <scope>NUCLEOTIDE SEQUENCE [LARGE SCALE GENOMIC DNA]</scope>
    <source>
        <strain evidence="5 6">NL8W</strain>
    </source>
</reference>
<dbReference type="InterPro" id="IPR005467">
    <property type="entry name" value="His_kinase_dom"/>
</dbReference>
<evidence type="ECO:0000313" key="6">
    <source>
        <dbReference type="Proteomes" id="UP000646911"/>
    </source>
</evidence>
<dbReference type="Pfam" id="PF02518">
    <property type="entry name" value="HATPase_c"/>
    <property type="match status" value="1"/>
</dbReference>
<dbReference type="InterPro" id="IPR029016">
    <property type="entry name" value="GAF-like_dom_sf"/>
</dbReference>
<organism evidence="5 6">
    <name type="scientific">Undibacterium umbellatum</name>
    <dbReference type="NCBI Taxonomy" id="2762300"/>
    <lineage>
        <taxon>Bacteria</taxon>
        <taxon>Pseudomonadati</taxon>
        <taxon>Pseudomonadota</taxon>
        <taxon>Betaproteobacteria</taxon>
        <taxon>Burkholderiales</taxon>
        <taxon>Oxalobacteraceae</taxon>
        <taxon>Undibacterium</taxon>
    </lineage>
</organism>
<dbReference type="InterPro" id="IPR036890">
    <property type="entry name" value="HATPase_C_sf"/>
</dbReference>
<evidence type="ECO:0000259" key="4">
    <source>
        <dbReference type="PROSITE" id="PS50109"/>
    </source>
</evidence>
<dbReference type="RefSeq" id="WP_186954403.1">
    <property type="nucleotide sequence ID" value="NZ_JACOFX010000007.1"/>
</dbReference>
<feature type="domain" description="Histidine kinase" evidence="4">
    <location>
        <begin position="417"/>
        <end position="648"/>
    </location>
</feature>